<dbReference type="PANTHER" id="PTHR31900:SF30">
    <property type="entry name" value="SUPERFAMILY PROTEIN, PUTATIVE-RELATED"/>
    <property type="match status" value="1"/>
</dbReference>
<dbReference type="PANTHER" id="PTHR31900">
    <property type="entry name" value="F-BOX/RNI SUPERFAMILY PROTEIN-RELATED"/>
    <property type="match status" value="1"/>
</dbReference>
<dbReference type="Proteomes" id="UP001443914">
    <property type="component" value="Unassembled WGS sequence"/>
</dbReference>
<gene>
    <name evidence="1" type="ORF">RND81_07G106600</name>
</gene>
<evidence type="ECO:0008006" key="3">
    <source>
        <dbReference type="Google" id="ProtNLM"/>
    </source>
</evidence>
<organism evidence="1 2">
    <name type="scientific">Saponaria officinalis</name>
    <name type="common">Common soapwort</name>
    <name type="synonym">Lychnis saponaria</name>
    <dbReference type="NCBI Taxonomy" id="3572"/>
    <lineage>
        <taxon>Eukaryota</taxon>
        <taxon>Viridiplantae</taxon>
        <taxon>Streptophyta</taxon>
        <taxon>Embryophyta</taxon>
        <taxon>Tracheophyta</taxon>
        <taxon>Spermatophyta</taxon>
        <taxon>Magnoliopsida</taxon>
        <taxon>eudicotyledons</taxon>
        <taxon>Gunneridae</taxon>
        <taxon>Pentapetalae</taxon>
        <taxon>Caryophyllales</taxon>
        <taxon>Caryophyllaceae</taxon>
        <taxon>Caryophylleae</taxon>
        <taxon>Saponaria</taxon>
    </lineage>
</organism>
<protein>
    <recommendedName>
        <fullName evidence="3">F-box domain-containing protein</fullName>
    </recommendedName>
</protein>
<evidence type="ECO:0000313" key="1">
    <source>
        <dbReference type="EMBL" id="KAK9706142.1"/>
    </source>
</evidence>
<comment type="caution">
    <text evidence="1">The sequence shown here is derived from an EMBL/GenBank/DDBJ whole genome shotgun (WGS) entry which is preliminary data.</text>
</comment>
<dbReference type="Pfam" id="PF07723">
    <property type="entry name" value="LRR_2"/>
    <property type="match status" value="1"/>
</dbReference>
<name>A0AAW1JM01_SAPOF</name>
<dbReference type="EMBL" id="JBDFQZ010000007">
    <property type="protein sequence ID" value="KAK9706142.1"/>
    <property type="molecule type" value="Genomic_DNA"/>
</dbReference>
<dbReference type="Gene3D" id="3.80.10.10">
    <property type="entry name" value="Ribonuclease Inhibitor"/>
    <property type="match status" value="1"/>
</dbReference>
<dbReference type="InterPro" id="IPR013101">
    <property type="entry name" value="LRR_PRU1-like"/>
</dbReference>
<keyword evidence="2" id="KW-1185">Reference proteome</keyword>
<dbReference type="AlphaFoldDB" id="A0AAW1JM01"/>
<dbReference type="InterPro" id="IPR050232">
    <property type="entry name" value="FBL13/AtMIF1-like"/>
</dbReference>
<proteinExistence type="predicted"/>
<dbReference type="SUPFAM" id="SSF81383">
    <property type="entry name" value="F-box domain"/>
    <property type="match status" value="1"/>
</dbReference>
<sequence length="415" mass="47719">MSRPLKFSKVSEMEDQEDTDMISRLPDELLGYMLSFLLTKSAVGTSILSSRWRYLHMLTNCLSFKAPFEVRQKKAFKKFVNRVLLLHKASSIEKFSLDCGQHVFDDLDLHTWVTVAISKGVEQLHLSFNGQLKALPHCLFSSPKLVELKLTCIRGIQVPKSIDLPNLKILHLRAIKFRCTGSFQKLFSACSLLQELEVVHCEWPTYLYTSNHLCISSRKLKRLTINSLWADFEVDAPNLAYLHYTKDDEHIALSLRNSSCLITAILDLHFTDSDLIQPVALALIKAVGHAKELQLLGETSEYLTCFMDDHIPSYPNMVNLRLGYCTDATWKYVVHWLANSPRLETLIFEQRLLSFNMETDEWPTDVELVPFSSRVKRLSLYKDHHKMSKDEELQASNELLMLPRASRTCVVHLTK</sequence>
<accession>A0AAW1JM01</accession>
<dbReference type="SUPFAM" id="SSF52047">
    <property type="entry name" value="RNI-like"/>
    <property type="match status" value="1"/>
</dbReference>
<evidence type="ECO:0000313" key="2">
    <source>
        <dbReference type="Proteomes" id="UP001443914"/>
    </source>
</evidence>
<dbReference type="InterPro" id="IPR032675">
    <property type="entry name" value="LRR_dom_sf"/>
</dbReference>
<dbReference type="InterPro" id="IPR036047">
    <property type="entry name" value="F-box-like_dom_sf"/>
</dbReference>
<reference evidence="1" key="1">
    <citation type="submission" date="2024-03" db="EMBL/GenBank/DDBJ databases">
        <title>WGS assembly of Saponaria officinalis var. Norfolk2.</title>
        <authorList>
            <person name="Jenkins J."/>
            <person name="Shu S."/>
            <person name="Grimwood J."/>
            <person name="Barry K."/>
            <person name="Goodstein D."/>
            <person name="Schmutz J."/>
            <person name="Leebens-Mack J."/>
            <person name="Osbourn A."/>
        </authorList>
    </citation>
    <scope>NUCLEOTIDE SEQUENCE [LARGE SCALE GENOMIC DNA]</scope>
    <source>
        <strain evidence="1">JIC</strain>
    </source>
</reference>